<protein>
    <recommendedName>
        <fullName evidence="2">DUF7847 domain-containing protein</fullName>
    </recommendedName>
</protein>
<dbReference type="RefSeq" id="WP_095636702.1">
    <property type="nucleotide sequence ID" value="NZ_NSKC01000003.1"/>
</dbReference>
<reference evidence="3 4" key="1">
    <citation type="submission" date="2017-08" db="EMBL/GenBank/DDBJ databases">
        <title>The strain WRN001 was isolated from Binhai saline alkaline soil, Tianjin, China.</title>
        <authorList>
            <person name="Liu D."/>
            <person name="Zhang G."/>
        </authorList>
    </citation>
    <scope>NUCLEOTIDE SEQUENCE [LARGE SCALE GENOMIC DNA]</scope>
    <source>
        <strain evidence="3 4">WN019</strain>
    </source>
</reference>
<feature type="transmembrane region" description="Helical" evidence="1">
    <location>
        <begin position="99"/>
        <end position="126"/>
    </location>
</feature>
<feature type="transmembrane region" description="Helical" evidence="1">
    <location>
        <begin position="20"/>
        <end position="37"/>
    </location>
</feature>
<feature type="transmembrane region" description="Helical" evidence="1">
    <location>
        <begin position="257"/>
        <end position="279"/>
    </location>
</feature>
<dbReference type="EMBL" id="NSKC01000003">
    <property type="protein sequence ID" value="PAU84355.1"/>
    <property type="molecule type" value="Genomic_DNA"/>
</dbReference>
<gene>
    <name evidence="3" type="ORF">CK500_07965</name>
</gene>
<evidence type="ECO:0000313" key="3">
    <source>
        <dbReference type="EMBL" id="PAU84355.1"/>
    </source>
</evidence>
<evidence type="ECO:0000256" key="1">
    <source>
        <dbReference type="SAM" id="Phobius"/>
    </source>
</evidence>
<organism evidence="3 4">
    <name type="scientific">Halorubrum salipaludis</name>
    <dbReference type="NCBI Taxonomy" id="2032630"/>
    <lineage>
        <taxon>Archaea</taxon>
        <taxon>Methanobacteriati</taxon>
        <taxon>Methanobacteriota</taxon>
        <taxon>Stenosarchaea group</taxon>
        <taxon>Halobacteria</taxon>
        <taxon>Halobacteriales</taxon>
        <taxon>Haloferacaceae</taxon>
        <taxon>Halorubrum</taxon>
    </lineage>
</organism>
<dbReference type="OrthoDB" id="241125at2157"/>
<keyword evidence="1" id="KW-1133">Transmembrane helix</keyword>
<proteinExistence type="predicted"/>
<feature type="transmembrane region" description="Helical" evidence="1">
    <location>
        <begin position="157"/>
        <end position="180"/>
    </location>
</feature>
<dbReference type="InterPro" id="IPR057169">
    <property type="entry name" value="DUF7847"/>
</dbReference>
<dbReference type="AlphaFoldDB" id="A0A2A2FIH6"/>
<sequence length="295" mass="29974">MAALQSIRPAVSGIVRNPILVLVTALYGLFQLPNLLVESTSPVLASAISLVTFGVLIVVLPFFQGGVLGMADEAVAGETRLGTLVAVGKANYVPLLLGYFALLAVNMVFGFIAFMGVLVVIIGGFATGMDGEAGTGMDGAGGAATGVDAPAFGFDPALLVIVGVVAVGLILAYLLVTFFIQFYAHAVVLDDTELVDGFRRSAGLVRSNFLSVFGYTVLLAVGGLVIGLVAAAGSLLFGPQQPAGSPFADLVSVEPTLAVVAALALGYILLTGVSGAFYATYSVAFYRSISGGPAN</sequence>
<dbReference type="Proteomes" id="UP000218083">
    <property type="component" value="Unassembled WGS sequence"/>
</dbReference>
<comment type="caution">
    <text evidence="3">The sequence shown here is derived from an EMBL/GenBank/DDBJ whole genome shotgun (WGS) entry which is preliminary data.</text>
</comment>
<keyword evidence="4" id="KW-1185">Reference proteome</keyword>
<dbReference type="Pfam" id="PF25231">
    <property type="entry name" value="DUF7847"/>
    <property type="match status" value="1"/>
</dbReference>
<feature type="transmembrane region" description="Helical" evidence="1">
    <location>
        <begin position="43"/>
        <end position="63"/>
    </location>
</feature>
<name>A0A2A2FIH6_9EURY</name>
<feature type="domain" description="DUF7847" evidence="2">
    <location>
        <begin position="1"/>
        <end position="288"/>
    </location>
</feature>
<keyword evidence="1" id="KW-0472">Membrane</keyword>
<keyword evidence="1" id="KW-0812">Transmembrane</keyword>
<feature type="transmembrane region" description="Helical" evidence="1">
    <location>
        <begin position="209"/>
        <end position="237"/>
    </location>
</feature>
<accession>A0A2A2FIH6</accession>
<evidence type="ECO:0000259" key="2">
    <source>
        <dbReference type="Pfam" id="PF25231"/>
    </source>
</evidence>
<evidence type="ECO:0000313" key="4">
    <source>
        <dbReference type="Proteomes" id="UP000218083"/>
    </source>
</evidence>